<name>A0AAX6F4Z7_IRIPA</name>
<gene>
    <name evidence="2" type="ORF">M6B38_153175</name>
</gene>
<dbReference type="EMBL" id="JANAVB010031617">
    <property type="protein sequence ID" value="KAJ6811540.1"/>
    <property type="molecule type" value="Genomic_DNA"/>
</dbReference>
<sequence>MDLSRVCKFFDLLSSSPPSTTQIPSQIIISSLFLTSLYPGQVWPARGERSGSHAIDLPHARTPPPSLSTSSSLISLLAMVSRDPRSSIAFSNSYRWKIVSSLDSSDRL</sequence>
<feature type="region of interest" description="Disordered" evidence="1">
    <location>
        <begin position="48"/>
        <end position="70"/>
    </location>
</feature>
<evidence type="ECO:0000313" key="3">
    <source>
        <dbReference type="Proteomes" id="UP001140949"/>
    </source>
</evidence>
<comment type="caution">
    <text evidence="2">The sequence shown here is derived from an EMBL/GenBank/DDBJ whole genome shotgun (WGS) entry which is preliminary data.</text>
</comment>
<proteinExistence type="predicted"/>
<reference evidence="2" key="2">
    <citation type="submission" date="2023-04" db="EMBL/GenBank/DDBJ databases">
        <authorList>
            <person name="Bruccoleri R.E."/>
            <person name="Oakeley E.J."/>
            <person name="Faust A.-M."/>
            <person name="Dessus-Babus S."/>
            <person name="Altorfer M."/>
            <person name="Burckhardt D."/>
            <person name="Oertli M."/>
            <person name="Naumann U."/>
            <person name="Petersen F."/>
            <person name="Wong J."/>
        </authorList>
    </citation>
    <scope>NUCLEOTIDE SEQUENCE</scope>
    <source>
        <strain evidence="2">GSM-AAB239-AS_SAM_17_03QT</strain>
        <tissue evidence="2">Leaf</tissue>
    </source>
</reference>
<dbReference type="Proteomes" id="UP001140949">
    <property type="component" value="Unassembled WGS sequence"/>
</dbReference>
<evidence type="ECO:0000256" key="1">
    <source>
        <dbReference type="SAM" id="MobiDB-lite"/>
    </source>
</evidence>
<evidence type="ECO:0000313" key="2">
    <source>
        <dbReference type="EMBL" id="KAJ6811540.1"/>
    </source>
</evidence>
<dbReference type="AlphaFoldDB" id="A0AAX6F4Z7"/>
<protein>
    <submittedName>
        <fullName evidence="2">Calnexin-like protein</fullName>
    </submittedName>
</protein>
<feature type="compositionally biased region" description="Basic and acidic residues" evidence="1">
    <location>
        <begin position="48"/>
        <end position="59"/>
    </location>
</feature>
<keyword evidence="3" id="KW-1185">Reference proteome</keyword>
<reference evidence="2" key="1">
    <citation type="journal article" date="2023" name="GigaByte">
        <title>Genome assembly of the bearded iris, Iris pallida Lam.</title>
        <authorList>
            <person name="Bruccoleri R.E."/>
            <person name="Oakeley E.J."/>
            <person name="Faust A.M.E."/>
            <person name="Altorfer M."/>
            <person name="Dessus-Babus S."/>
            <person name="Burckhardt D."/>
            <person name="Oertli M."/>
            <person name="Naumann U."/>
            <person name="Petersen F."/>
            <person name="Wong J."/>
        </authorList>
    </citation>
    <scope>NUCLEOTIDE SEQUENCE</scope>
    <source>
        <strain evidence="2">GSM-AAB239-AS_SAM_17_03QT</strain>
    </source>
</reference>
<organism evidence="2 3">
    <name type="scientific">Iris pallida</name>
    <name type="common">Sweet iris</name>
    <dbReference type="NCBI Taxonomy" id="29817"/>
    <lineage>
        <taxon>Eukaryota</taxon>
        <taxon>Viridiplantae</taxon>
        <taxon>Streptophyta</taxon>
        <taxon>Embryophyta</taxon>
        <taxon>Tracheophyta</taxon>
        <taxon>Spermatophyta</taxon>
        <taxon>Magnoliopsida</taxon>
        <taxon>Liliopsida</taxon>
        <taxon>Asparagales</taxon>
        <taxon>Iridaceae</taxon>
        <taxon>Iridoideae</taxon>
        <taxon>Irideae</taxon>
        <taxon>Iris</taxon>
    </lineage>
</organism>
<accession>A0AAX6F4Z7</accession>